<reference evidence="4 5" key="1">
    <citation type="submission" date="2016-06" db="EMBL/GenBank/DDBJ databases">
        <title>Genome of Rhinopithecus bieti.</title>
        <authorList>
            <person name="Wu"/>
            <person name="C.-I. and Zhang"/>
            <person name="Y."/>
        </authorList>
    </citation>
    <scope>NUCLEOTIDE SEQUENCE</scope>
</reference>
<dbReference type="GO" id="GO:0046081">
    <property type="term" value="P:dUTP catabolic process"/>
    <property type="evidence" value="ECO:0007669"/>
    <property type="project" value="InterPro"/>
</dbReference>
<dbReference type="InterPro" id="IPR036157">
    <property type="entry name" value="dUTPase-like_sf"/>
</dbReference>
<dbReference type="PANTHER" id="PTHR11241">
    <property type="entry name" value="DEOXYURIDINE 5'-TRIPHOSPHATE NUCLEOTIDOHYDROLASE"/>
    <property type="match status" value="1"/>
</dbReference>
<dbReference type="Pfam" id="PF00692">
    <property type="entry name" value="dUTPase"/>
    <property type="match status" value="1"/>
</dbReference>
<reference evidence="4" key="3">
    <citation type="submission" date="2025-09" db="UniProtKB">
        <authorList>
            <consortium name="Ensembl"/>
        </authorList>
    </citation>
    <scope>IDENTIFICATION</scope>
</reference>
<dbReference type="PANTHER" id="PTHR11241:SF11">
    <property type="entry name" value="DEOXYURIDINE 5'-TRIPHOSPHATE NUCLEOTIDOHYDROLASE, MITOCHONDRIAL"/>
    <property type="match status" value="1"/>
</dbReference>
<name>A0A2K6L122_RHIBE</name>
<dbReference type="Ensembl" id="ENSRBIT00000041056.1">
    <property type="protein sequence ID" value="ENSRBIP00000017202.1"/>
    <property type="gene ID" value="ENSRBIG00000032614.1"/>
</dbReference>
<evidence type="ECO:0000313" key="4">
    <source>
        <dbReference type="Ensembl" id="ENSRBIP00000017202.1"/>
    </source>
</evidence>
<keyword evidence="5" id="KW-1185">Reference proteome</keyword>
<proteinExistence type="predicted"/>
<evidence type="ECO:0000313" key="5">
    <source>
        <dbReference type="Proteomes" id="UP000233180"/>
    </source>
</evidence>
<keyword evidence="2" id="KW-0546">Nucleotide metabolism</keyword>
<dbReference type="STRING" id="61621.ENSRBIP00000017202"/>
<organism evidence="4 5">
    <name type="scientific">Rhinopithecus bieti</name>
    <name type="common">Black snub-nosed monkey</name>
    <name type="synonym">Pygathrix bieti</name>
    <dbReference type="NCBI Taxonomy" id="61621"/>
    <lineage>
        <taxon>Eukaryota</taxon>
        <taxon>Metazoa</taxon>
        <taxon>Chordata</taxon>
        <taxon>Craniata</taxon>
        <taxon>Vertebrata</taxon>
        <taxon>Euteleostomi</taxon>
        <taxon>Mammalia</taxon>
        <taxon>Eutheria</taxon>
        <taxon>Euarchontoglires</taxon>
        <taxon>Primates</taxon>
        <taxon>Haplorrhini</taxon>
        <taxon>Catarrhini</taxon>
        <taxon>Cercopithecidae</taxon>
        <taxon>Colobinae</taxon>
        <taxon>Rhinopithecus</taxon>
    </lineage>
</organism>
<evidence type="ECO:0000256" key="1">
    <source>
        <dbReference type="ARBA" id="ARBA00005142"/>
    </source>
</evidence>
<feature type="domain" description="dUTPase-like" evidence="3">
    <location>
        <begin position="7"/>
        <end position="71"/>
    </location>
</feature>
<dbReference type="GO" id="GO:0004170">
    <property type="term" value="F:dUTP diphosphatase activity"/>
    <property type="evidence" value="ECO:0007669"/>
    <property type="project" value="InterPro"/>
</dbReference>
<dbReference type="Gene3D" id="2.70.40.10">
    <property type="match status" value="1"/>
</dbReference>
<protein>
    <recommendedName>
        <fullName evidence="3">dUTPase-like domain-containing protein</fullName>
    </recommendedName>
</protein>
<dbReference type="Proteomes" id="UP000233180">
    <property type="component" value="Unassembled WGS sequence"/>
</dbReference>
<dbReference type="SUPFAM" id="SSF51283">
    <property type="entry name" value="dUTPase-like"/>
    <property type="match status" value="1"/>
</dbReference>
<dbReference type="InterPro" id="IPR029054">
    <property type="entry name" value="dUTPase-like"/>
</dbReference>
<dbReference type="OMA" id="CERIFCA"/>
<evidence type="ECO:0000256" key="2">
    <source>
        <dbReference type="ARBA" id="ARBA00023080"/>
    </source>
</evidence>
<dbReference type="GO" id="GO:0000287">
    <property type="term" value="F:magnesium ion binding"/>
    <property type="evidence" value="ECO:0007669"/>
    <property type="project" value="InterPro"/>
</dbReference>
<dbReference type="InterPro" id="IPR008181">
    <property type="entry name" value="dUTPase"/>
</dbReference>
<accession>A0A2K6L122</accession>
<comment type="pathway">
    <text evidence="1">Pyrimidine metabolism; dUMP biosynthesis; dUMP from dCTP (dUTP route): step 2/2.</text>
</comment>
<dbReference type="AlphaFoldDB" id="A0A2K6L122"/>
<reference evidence="4" key="2">
    <citation type="submission" date="2025-08" db="UniProtKB">
        <authorList>
            <consortium name="Ensembl"/>
        </authorList>
    </citation>
    <scope>IDENTIFICATION</scope>
</reference>
<dbReference type="GeneTree" id="ENSGT00390000018390"/>
<evidence type="ECO:0000259" key="3">
    <source>
        <dbReference type="Pfam" id="PF00692"/>
    </source>
</evidence>
<dbReference type="GO" id="GO:0006226">
    <property type="term" value="P:dUMP biosynthetic process"/>
    <property type="evidence" value="ECO:0007669"/>
    <property type="project" value="InterPro"/>
</dbReference>
<sequence>LLFSYRAGVTDEDYRGNIGVVVFNFGKEKFEVKKGDQIAQLICERIFCAEIEEVQALDDTKRGSGGLGSTGKN</sequence>